<reference evidence="2" key="1">
    <citation type="submission" date="2020-11" db="EMBL/GenBank/DDBJ databases">
        <authorList>
            <consortium name="DOE Joint Genome Institute"/>
            <person name="Ahrendt S."/>
            <person name="Riley R."/>
            <person name="Andreopoulos W."/>
            <person name="Labutti K."/>
            <person name="Pangilinan J."/>
            <person name="Ruiz-Duenas F.J."/>
            <person name="Barrasa J.M."/>
            <person name="Sanchez-Garcia M."/>
            <person name="Camarero S."/>
            <person name="Miyauchi S."/>
            <person name="Serrano A."/>
            <person name="Linde D."/>
            <person name="Babiker R."/>
            <person name="Drula E."/>
            <person name="Ayuso-Fernandez I."/>
            <person name="Pacheco R."/>
            <person name="Padilla G."/>
            <person name="Ferreira P."/>
            <person name="Barriuso J."/>
            <person name="Kellner H."/>
            <person name="Castanera R."/>
            <person name="Alfaro M."/>
            <person name="Ramirez L."/>
            <person name="Pisabarro A.G."/>
            <person name="Kuo A."/>
            <person name="Tritt A."/>
            <person name="Lipzen A."/>
            <person name="He G."/>
            <person name="Yan M."/>
            <person name="Ng V."/>
            <person name="Cullen D."/>
            <person name="Martin F."/>
            <person name="Rosso M.-N."/>
            <person name="Henrissat B."/>
            <person name="Hibbett D."/>
            <person name="Martinez A.T."/>
            <person name="Grigoriev I.V."/>
        </authorList>
    </citation>
    <scope>NUCLEOTIDE SEQUENCE</scope>
    <source>
        <strain evidence="2">CIRM-BRFM 674</strain>
    </source>
</reference>
<feature type="region of interest" description="Disordered" evidence="1">
    <location>
        <begin position="151"/>
        <end position="180"/>
    </location>
</feature>
<keyword evidence="3" id="KW-1185">Reference proteome</keyword>
<proteinExistence type="predicted"/>
<protein>
    <submittedName>
        <fullName evidence="2">Uncharacterized protein</fullName>
    </submittedName>
</protein>
<gene>
    <name evidence="2" type="ORF">BDN70DRAFT_901127</name>
</gene>
<evidence type="ECO:0000313" key="2">
    <source>
        <dbReference type="EMBL" id="KAF9471707.1"/>
    </source>
</evidence>
<accession>A0A9P5YKV4</accession>
<name>A0A9P5YKV4_9AGAR</name>
<dbReference type="Proteomes" id="UP000807469">
    <property type="component" value="Unassembled WGS sequence"/>
</dbReference>
<feature type="region of interest" description="Disordered" evidence="1">
    <location>
        <begin position="207"/>
        <end position="238"/>
    </location>
</feature>
<organism evidence="2 3">
    <name type="scientific">Pholiota conissans</name>
    <dbReference type="NCBI Taxonomy" id="109636"/>
    <lineage>
        <taxon>Eukaryota</taxon>
        <taxon>Fungi</taxon>
        <taxon>Dikarya</taxon>
        <taxon>Basidiomycota</taxon>
        <taxon>Agaricomycotina</taxon>
        <taxon>Agaricomycetes</taxon>
        <taxon>Agaricomycetidae</taxon>
        <taxon>Agaricales</taxon>
        <taxon>Agaricineae</taxon>
        <taxon>Strophariaceae</taxon>
        <taxon>Pholiota</taxon>
    </lineage>
</organism>
<feature type="region of interest" description="Disordered" evidence="1">
    <location>
        <begin position="255"/>
        <end position="279"/>
    </location>
</feature>
<evidence type="ECO:0000256" key="1">
    <source>
        <dbReference type="SAM" id="MobiDB-lite"/>
    </source>
</evidence>
<feature type="compositionally biased region" description="Polar residues" evidence="1">
    <location>
        <begin position="151"/>
        <end position="160"/>
    </location>
</feature>
<evidence type="ECO:0000313" key="3">
    <source>
        <dbReference type="Proteomes" id="UP000807469"/>
    </source>
</evidence>
<comment type="caution">
    <text evidence="2">The sequence shown here is derived from an EMBL/GenBank/DDBJ whole genome shotgun (WGS) entry which is preliminary data.</text>
</comment>
<dbReference type="AlphaFoldDB" id="A0A9P5YKV4"/>
<feature type="compositionally biased region" description="Polar residues" evidence="1">
    <location>
        <begin position="211"/>
        <end position="228"/>
    </location>
</feature>
<feature type="compositionally biased region" description="Low complexity" evidence="1">
    <location>
        <begin position="259"/>
        <end position="273"/>
    </location>
</feature>
<sequence>MSEQATPVYGDHAAEFASAVAEQKAADNRLTAFLAQKRNTRHPTAIEIKLRHELEQANARVNSLQSRAGDVNYPAPAVPSSSGFESFGLKKEAIKHLIPLDGNNMSPTNPFDVDEMLGAPPEPNPTSAMHGDINSALLGQARIDMSVTHTTDTPASSVQSAGDGMNGMQFDDGLMGTSLPSINETPGALNTFMHETLQPQHANALNDYQHHNQSGSGADSSQSNTLGSGSPDMTDPNSVNLIYRSRLIPVPMLRQAPATQTSTSTSFPTSNLSNGPIGH</sequence>
<dbReference type="EMBL" id="MU155636">
    <property type="protein sequence ID" value="KAF9471707.1"/>
    <property type="molecule type" value="Genomic_DNA"/>
</dbReference>